<feature type="compositionally biased region" description="Basic and acidic residues" evidence="1">
    <location>
        <begin position="93"/>
        <end position="118"/>
    </location>
</feature>
<keyword evidence="2" id="KW-1133">Transmembrane helix</keyword>
<feature type="transmembrane region" description="Helical" evidence="2">
    <location>
        <begin position="29"/>
        <end position="53"/>
    </location>
</feature>
<evidence type="ECO:0000313" key="4">
    <source>
        <dbReference type="Proteomes" id="UP000030104"/>
    </source>
</evidence>
<reference evidence="3 4" key="1">
    <citation type="journal article" date="2015" name="Mol. Plant Microbe Interact.">
        <title>Genome, transcriptome, and functional analyses of Penicillium expansum provide new insights into secondary metabolism and pathogenicity.</title>
        <authorList>
            <person name="Ballester A.R."/>
            <person name="Marcet-Houben M."/>
            <person name="Levin E."/>
            <person name="Sela N."/>
            <person name="Selma-Lazaro C."/>
            <person name="Carmona L."/>
            <person name="Wisniewski M."/>
            <person name="Droby S."/>
            <person name="Gonzalez-Candelas L."/>
            <person name="Gabaldon T."/>
        </authorList>
    </citation>
    <scope>NUCLEOTIDE SEQUENCE [LARGE SCALE GENOMIC DNA]</scope>
    <source>
        <strain evidence="3 4">PHI-1</strain>
    </source>
</reference>
<comment type="caution">
    <text evidence="3">The sequence shown here is derived from an EMBL/GenBank/DDBJ whole genome shotgun (WGS) entry which is preliminary data.</text>
</comment>
<protein>
    <submittedName>
        <fullName evidence="3">Uncharacterized protein</fullName>
    </submittedName>
</protein>
<keyword evidence="4" id="KW-1185">Reference proteome</keyword>
<name>A0A0A2KIX8_PENIT</name>
<dbReference type="OMA" id="RYATQRF"/>
<dbReference type="EMBL" id="JQGA01001262">
    <property type="protein sequence ID" value="KGO67752.1"/>
    <property type="molecule type" value="Genomic_DNA"/>
</dbReference>
<feature type="compositionally biased region" description="Basic and acidic residues" evidence="1">
    <location>
        <begin position="61"/>
        <end position="71"/>
    </location>
</feature>
<evidence type="ECO:0000256" key="2">
    <source>
        <dbReference type="SAM" id="Phobius"/>
    </source>
</evidence>
<keyword evidence="2" id="KW-0472">Membrane</keyword>
<proteinExistence type="predicted"/>
<sequence>MLPTLLTVFRRDCNGDETMSSCTKPTSSAVTVGIPAAITGVILITAIILLIVLHQKRMRRDNREDLEERQRKSGFYARSASRRFGTEDAPQSKGRDNAFDSRRDSDDSIFDFKQDQGRYHMAPLPDPEMPKPVATRVIV</sequence>
<evidence type="ECO:0000256" key="1">
    <source>
        <dbReference type="SAM" id="MobiDB-lite"/>
    </source>
</evidence>
<accession>A0A0A2KIX8</accession>
<feature type="region of interest" description="Disordered" evidence="1">
    <location>
        <begin position="60"/>
        <end position="134"/>
    </location>
</feature>
<evidence type="ECO:0000313" key="3">
    <source>
        <dbReference type="EMBL" id="KGO67752.1"/>
    </source>
</evidence>
<dbReference type="HOGENOM" id="CLU_129991_0_0_1"/>
<organism evidence="3 4">
    <name type="scientific">Penicillium italicum</name>
    <name type="common">Blue mold</name>
    <dbReference type="NCBI Taxonomy" id="40296"/>
    <lineage>
        <taxon>Eukaryota</taxon>
        <taxon>Fungi</taxon>
        <taxon>Dikarya</taxon>
        <taxon>Ascomycota</taxon>
        <taxon>Pezizomycotina</taxon>
        <taxon>Eurotiomycetes</taxon>
        <taxon>Eurotiomycetidae</taxon>
        <taxon>Eurotiales</taxon>
        <taxon>Aspergillaceae</taxon>
        <taxon>Penicillium</taxon>
    </lineage>
</organism>
<dbReference type="AlphaFoldDB" id="A0A0A2KIX8"/>
<dbReference type="PhylomeDB" id="A0A0A2KIX8"/>
<dbReference type="OrthoDB" id="4311686at2759"/>
<keyword evidence="2" id="KW-0812">Transmembrane</keyword>
<gene>
    <name evidence="3" type="ORF">PITC_000900</name>
</gene>
<dbReference type="Proteomes" id="UP000030104">
    <property type="component" value="Unassembled WGS sequence"/>
</dbReference>